<dbReference type="AlphaFoldDB" id="A0AAD1WT86"/>
<dbReference type="InterPro" id="IPR032675">
    <property type="entry name" value="LRR_dom_sf"/>
</dbReference>
<protein>
    <submittedName>
        <fullName evidence="2">Leucine-rich repeat-containing 56 isoform X1</fullName>
    </submittedName>
</protein>
<reference evidence="2" key="1">
    <citation type="submission" date="2022-03" db="EMBL/GenBank/DDBJ databases">
        <authorList>
            <person name="Alioto T."/>
            <person name="Alioto T."/>
            <person name="Gomez Garrido J."/>
        </authorList>
    </citation>
    <scope>NUCLEOTIDE SEQUENCE</scope>
</reference>
<dbReference type="PROSITE" id="PS51450">
    <property type="entry name" value="LRR"/>
    <property type="match status" value="2"/>
</dbReference>
<proteinExistence type="predicted"/>
<feature type="region of interest" description="Disordered" evidence="1">
    <location>
        <begin position="466"/>
        <end position="495"/>
    </location>
</feature>
<feature type="region of interest" description="Disordered" evidence="1">
    <location>
        <begin position="249"/>
        <end position="309"/>
    </location>
</feature>
<dbReference type="PANTHER" id="PTHR22708">
    <property type="entry name" value="LEUCINE-RICH REPEAT-CONTAINING PROTEIN 56"/>
    <property type="match status" value="1"/>
</dbReference>
<keyword evidence="3" id="KW-1185">Reference proteome</keyword>
<organism evidence="2 3">
    <name type="scientific">Pelobates cultripes</name>
    <name type="common">Western spadefoot toad</name>
    <dbReference type="NCBI Taxonomy" id="61616"/>
    <lineage>
        <taxon>Eukaryota</taxon>
        <taxon>Metazoa</taxon>
        <taxon>Chordata</taxon>
        <taxon>Craniata</taxon>
        <taxon>Vertebrata</taxon>
        <taxon>Euteleostomi</taxon>
        <taxon>Amphibia</taxon>
        <taxon>Batrachia</taxon>
        <taxon>Anura</taxon>
        <taxon>Pelobatoidea</taxon>
        <taxon>Pelobatidae</taxon>
        <taxon>Pelobates</taxon>
    </lineage>
</organism>
<evidence type="ECO:0000256" key="1">
    <source>
        <dbReference type="SAM" id="MobiDB-lite"/>
    </source>
</evidence>
<feature type="compositionally biased region" description="Low complexity" evidence="1">
    <location>
        <begin position="560"/>
        <end position="572"/>
    </location>
</feature>
<feature type="region of interest" description="Disordered" evidence="1">
    <location>
        <begin position="553"/>
        <end position="606"/>
    </location>
</feature>
<dbReference type="Gene3D" id="3.80.10.10">
    <property type="entry name" value="Ribonuclease Inhibitor"/>
    <property type="match status" value="1"/>
</dbReference>
<evidence type="ECO:0000313" key="2">
    <source>
        <dbReference type="EMBL" id="CAH2325319.1"/>
    </source>
</evidence>
<dbReference type="InterPro" id="IPR001611">
    <property type="entry name" value="Leu-rich_rpt"/>
</dbReference>
<dbReference type="PANTHER" id="PTHR22708:SF0">
    <property type="entry name" value="LEUCINE-RICH REPEAT-CONTAINING PROTEIN 56"/>
    <property type="match status" value="1"/>
</dbReference>
<dbReference type="SUPFAM" id="SSF52058">
    <property type="entry name" value="L domain-like"/>
    <property type="match status" value="1"/>
</dbReference>
<dbReference type="InterPro" id="IPR040091">
    <property type="entry name" value="LRRC56"/>
</dbReference>
<feature type="compositionally biased region" description="Pro residues" evidence="1">
    <location>
        <begin position="473"/>
        <end position="482"/>
    </location>
</feature>
<feature type="compositionally biased region" description="Polar residues" evidence="1">
    <location>
        <begin position="296"/>
        <end position="306"/>
    </location>
</feature>
<name>A0AAD1WT86_PELCU</name>
<accession>A0AAD1WT86</accession>
<gene>
    <name evidence="2" type="ORF">PECUL_23A002398</name>
</gene>
<feature type="compositionally biased region" description="Polar residues" evidence="1">
    <location>
        <begin position="592"/>
        <end position="603"/>
    </location>
</feature>
<feature type="region of interest" description="Disordered" evidence="1">
    <location>
        <begin position="408"/>
        <end position="430"/>
    </location>
</feature>
<evidence type="ECO:0000313" key="3">
    <source>
        <dbReference type="Proteomes" id="UP001295444"/>
    </source>
</evidence>
<sequence>MSHMDNILDARPGTAGVRVTDFGWQGLLNPNPLNRDDDEGLVDDYLSPAKLRALTGEENLTEVRTLQICLNTGEHSLGNFGSYMPNLRQLKLNNSLILSVRDLGTSLSHLEVLWMVRCGITDLDGIASLCALKELYLAFNNLNDLSQVSMLEHLEILDLEGNNLDHIRELQYLALCTNLTTLTLEGNPICVRPNLQVTDVQDYNYRKVVKNIIPHLQILDDVPIDQLKPVSPVTPNYDWQMVTDGIKENFASPSDTRSGRKNILSREISRPSTAQTAIHRRPYSAPRPTSAGRPVTSHQRAGSSPFSEPIKDSIVEDEASDLTHGVGRVICGNPIKALRARKEKLGPTTAIPLQQPGYKSEHTYHAEATSDSNRDDVLAELRAWREKHRIQLQKIQEEGAPQILKISYSDEEEEDCSSSDDAEDSEELKESWDLTCLVRVTPDISSPSPQSPTGVVQAGAMYPGEISDAKYKPSPPISPCPPSSGMGHQKPNKGSDLRARRMLRETNQSGSRSPRQTVLDSSVGDEVFSLMEVEGNNSTVPYALQLNDDRSSDLGIRPFSGSAQTSSSSSRPSLDRYSPKQIHFHQPVIRSSMKTPSPPQITRSIAAKEILHRLPNRPTLLLGNKGSSS</sequence>
<dbReference type="Proteomes" id="UP001295444">
    <property type="component" value="Chromosome 12"/>
</dbReference>
<dbReference type="EMBL" id="OW240923">
    <property type="protein sequence ID" value="CAH2325319.1"/>
    <property type="molecule type" value="Genomic_DNA"/>
</dbReference>
<feature type="compositionally biased region" description="Acidic residues" evidence="1">
    <location>
        <begin position="409"/>
        <end position="427"/>
    </location>
</feature>